<dbReference type="Proteomes" id="UP000807469">
    <property type="component" value="Unassembled WGS sequence"/>
</dbReference>
<name>A0A9P6CWQ3_9AGAR</name>
<dbReference type="PANTHER" id="PTHR35043:SF8">
    <property type="entry name" value="DUF4220 DOMAIN-CONTAINING PROTEIN"/>
    <property type="match status" value="1"/>
</dbReference>
<dbReference type="OrthoDB" id="3029001at2759"/>
<feature type="non-terminal residue" evidence="2">
    <location>
        <position position="64"/>
    </location>
</feature>
<dbReference type="EMBL" id="MU155359">
    <property type="protein sequence ID" value="KAF9474833.1"/>
    <property type="molecule type" value="Genomic_DNA"/>
</dbReference>
<gene>
    <name evidence="2" type="ORF">BDN70DRAFT_779290</name>
</gene>
<sequence>EEDIKDRSKGDAISKAFVLLQTMWFIAQCISRWLAKLPVTELEVVTLAFAMLNIITYALWWHKP</sequence>
<keyword evidence="3" id="KW-1185">Reference proteome</keyword>
<comment type="caution">
    <text evidence="2">The sequence shown here is derived from an EMBL/GenBank/DDBJ whole genome shotgun (WGS) entry which is preliminary data.</text>
</comment>
<feature type="non-terminal residue" evidence="2">
    <location>
        <position position="1"/>
    </location>
</feature>
<dbReference type="PANTHER" id="PTHR35043">
    <property type="entry name" value="TRANSCRIPTION FACTOR DOMAIN-CONTAINING PROTEIN"/>
    <property type="match status" value="1"/>
</dbReference>
<keyword evidence="1" id="KW-1133">Transmembrane helix</keyword>
<feature type="transmembrane region" description="Helical" evidence="1">
    <location>
        <begin position="42"/>
        <end position="61"/>
    </location>
</feature>
<feature type="transmembrane region" description="Helical" evidence="1">
    <location>
        <begin position="12"/>
        <end position="30"/>
    </location>
</feature>
<proteinExistence type="predicted"/>
<accession>A0A9P6CWQ3</accession>
<organism evidence="2 3">
    <name type="scientific">Pholiota conissans</name>
    <dbReference type="NCBI Taxonomy" id="109636"/>
    <lineage>
        <taxon>Eukaryota</taxon>
        <taxon>Fungi</taxon>
        <taxon>Dikarya</taxon>
        <taxon>Basidiomycota</taxon>
        <taxon>Agaricomycotina</taxon>
        <taxon>Agaricomycetes</taxon>
        <taxon>Agaricomycetidae</taxon>
        <taxon>Agaricales</taxon>
        <taxon>Agaricineae</taxon>
        <taxon>Strophariaceae</taxon>
        <taxon>Pholiota</taxon>
    </lineage>
</organism>
<protein>
    <submittedName>
        <fullName evidence="2">Uncharacterized protein</fullName>
    </submittedName>
</protein>
<keyword evidence="1" id="KW-0812">Transmembrane</keyword>
<evidence type="ECO:0000313" key="2">
    <source>
        <dbReference type="EMBL" id="KAF9474833.1"/>
    </source>
</evidence>
<keyword evidence="1" id="KW-0472">Membrane</keyword>
<evidence type="ECO:0000313" key="3">
    <source>
        <dbReference type="Proteomes" id="UP000807469"/>
    </source>
</evidence>
<reference evidence="2" key="1">
    <citation type="submission" date="2020-11" db="EMBL/GenBank/DDBJ databases">
        <authorList>
            <consortium name="DOE Joint Genome Institute"/>
            <person name="Ahrendt S."/>
            <person name="Riley R."/>
            <person name="Andreopoulos W."/>
            <person name="Labutti K."/>
            <person name="Pangilinan J."/>
            <person name="Ruiz-Duenas F.J."/>
            <person name="Barrasa J.M."/>
            <person name="Sanchez-Garcia M."/>
            <person name="Camarero S."/>
            <person name="Miyauchi S."/>
            <person name="Serrano A."/>
            <person name="Linde D."/>
            <person name="Babiker R."/>
            <person name="Drula E."/>
            <person name="Ayuso-Fernandez I."/>
            <person name="Pacheco R."/>
            <person name="Padilla G."/>
            <person name="Ferreira P."/>
            <person name="Barriuso J."/>
            <person name="Kellner H."/>
            <person name="Castanera R."/>
            <person name="Alfaro M."/>
            <person name="Ramirez L."/>
            <person name="Pisabarro A.G."/>
            <person name="Kuo A."/>
            <person name="Tritt A."/>
            <person name="Lipzen A."/>
            <person name="He G."/>
            <person name="Yan M."/>
            <person name="Ng V."/>
            <person name="Cullen D."/>
            <person name="Martin F."/>
            <person name="Rosso M.-N."/>
            <person name="Henrissat B."/>
            <person name="Hibbett D."/>
            <person name="Martinez A.T."/>
            <person name="Grigoriev I.V."/>
        </authorList>
    </citation>
    <scope>NUCLEOTIDE SEQUENCE</scope>
    <source>
        <strain evidence="2">CIRM-BRFM 674</strain>
    </source>
</reference>
<dbReference type="AlphaFoldDB" id="A0A9P6CWQ3"/>
<evidence type="ECO:0000256" key="1">
    <source>
        <dbReference type="SAM" id="Phobius"/>
    </source>
</evidence>